<dbReference type="Proteomes" id="UP000233140">
    <property type="component" value="Unassembled WGS sequence"/>
</dbReference>
<evidence type="ECO:0000313" key="2">
    <source>
        <dbReference type="Ensembl" id="ENSMLEP00000025010.1"/>
    </source>
</evidence>
<dbReference type="STRING" id="9568.ENSMLEP00000025010"/>
<organism evidence="2 3">
    <name type="scientific">Mandrillus leucophaeus</name>
    <name type="common">Drill</name>
    <name type="synonym">Papio leucophaeus</name>
    <dbReference type="NCBI Taxonomy" id="9568"/>
    <lineage>
        <taxon>Eukaryota</taxon>
        <taxon>Metazoa</taxon>
        <taxon>Chordata</taxon>
        <taxon>Craniata</taxon>
        <taxon>Vertebrata</taxon>
        <taxon>Euteleostomi</taxon>
        <taxon>Mammalia</taxon>
        <taxon>Eutheria</taxon>
        <taxon>Euarchontoglires</taxon>
        <taxon>Primates</taxon>
        <taxon>Haplorrhini</taxon>
        <taxon>Catarrhini</taxon>
        <taxon>Cercopithecidae</taxon>
        <taxon>Cercopithecinae</taxon>
        <taxon>Mandrillus</taxon>
    </lineage>
</organism>
<proteinExistence type="predicted"/>
<name>A0A2K5ZB73_MANLE</name>
<feature type="region of interest" description="Disordered" evidence="1">
    <location>
        <begin position="1"/>
        <end position="22"/>
    </location>
</feature>
<reference evidence="2" key="2">
    <citation type="submission" date="2025-09" db="UniProtKB">
        <authorList>
            <consortium name="Ensembl"/>
        </authorList>
    </citation>
    <scope>IDENTIFICATION</scope>
</reference>
<sequence>MSGGSMDYNREHGSPEGMDPDGVIDSNWNKIVDNFDDITLKESLLWGIYAYYFEKASTIQQRATITYPKGNSGTWRLYGSSLSCLHWWKKYFDSKATLVMSSCEESHWLYPL</sequence>
<evidence type="ECO:0000313" key="3">
    <source>
        <dbReference type="Proteomes" id="UP000233140"/>
    </source>
</evidence>
<reference evidence="2" key="1">
    <citation type="submission" date="2025-08" db="UniProtKB">
        <authorList>
            <consortium name="Ensembl"/>
        </authorList>
    </citation>
    <scope>IDENTIFICATION</scope>
</reference>
<keyword evidence="3" id="KW-1185">Reference proteome</keyword>
<evidence type="ECO:0000256" key="1">
    <source>
        <dbReference type="SAM" id="MobiDB-lite"/>
    </source>
</evidence>
<accession>A0A2K5ZB73</accession>
<dbReference type="OMA" id="WWNKCSE"/>
<protein>
    <submittedName>
        <fullName evidence="2">Uncharacterized protein</fullName>
    </submittedName>
</protein>
<dbReference type="AlphaFoldDB" id="A0A2K5ZB73"/>
<dbReference type="Ensembl" id="ENSMLET00000048537.1">
    <property type="protein sequence ID" value="ENSMLEP00000025010.1"/>
    <property type="gene ID" value="ENSMLEG00000036686.1"/>
</dbReference>
<dbReference type="GeneTree" id="ENSGT00940000153783"/>